<feature type="compositionally biased region" description="Low complexity" evidence="1">
    <location>
        <begin position="252"/>
        <end position="271"/>
    </location>
</feature>
<accession>A0A813G6I5</accession>
<feature type="compositionally biased region" description="Basic and acidic residues" evidence="1">
    <location>
        <begin position="85"/>
        <end position="97"/>
    </location>
</feature>
<feature type="region of interest" description="Disordered" evidence="1">
    <location>
        <begin position="340"/>
        <end position="383"/>
    </location>
</feature>
<evidence type="ECO:0000313" key="2">
    <source>
        <dbReference type="EMBL" id="CAE8620668.1"/>
    </source>
</evidence>
<dbReference type="Proteomes" id="UP000654075">
    <property type="component" value="Unassembled WGS sequence"/>
</dbReference>
<dbReference type="AlphaFoldDB" id="A0A813G6I5"/>
<dbReference type="EMBL" id="CAJNNV010027553">
    <property type="protein sequence ID" value="CAE8620668.1"/>
    <property type="molecule type" value="Genomic_DNA"/>
</dbReference>
<protein>
    <submittedName>
        <fullName evidence="2">Uncharacterized protein</fullName>
    </submittedName>
</protein>
<feature type="region of interest" description="Disordered" evidence="1">
    <location>
        <begin position="1"/>
        <end position="35"/>
    </location>
</feature>
<feature type="region of interest" description="Disordered" evidence="1">
    <location>
        <begin position="176"/>
        <end position="197"/>
    </location>
</feature>
<feature type="compositionally biased region" description="Pro residues" evidence="1">
    <location>
        <begin position="539"/>
        <end position="548"/>
    </location>
</feature>
<feature type="region of interest" description="Disordered" evidence="1">
    <location>
        <begin position="250"/>
        <end position="281"/>
    </location>
</feature>
<feature type="compositionally biased region" description="Low complexity" evidence="1">
    <location>
        <begin position="22"/>
        <end position="33"/>
    </location>
</feature>
<feature type="compositionally biased region" description="Basic and acidic residues" evidence="1">
    <location>
        <begin position="1"/>
        <end position="15"/>
    </location>
</feature>
<gene>
    <name evidence="2" type="ORF">PGLA1383_LOCUS38211</name>
</gene>
<feature type="compositionally biased region" description="Gly residues" evidence="1">
    <location>
        <begin position="179"/>
        <end position="193"/>
    </location>
</feature>
<proteinExistence type="predicted"/>
<feature type="non-terminal residue" evidence="2">
    <location>
        <position position="801"/>
    </location>
</feature>
<feature type="region of interest" description="Disordered" evidence="1">
    <location>
        <begin position="735"/>
        <end position="763"/>
    </location>
</feature>
<keyword evidence="3" id="KW-1185">Reference proteome</keyword>
<evidence type="ECO:0000313" key="3">
    <source>
        <dbReference type="Proteomes" id="UP000654075"/>
    </source>
</evidence>
<dbReference type="OMA" id="AFIWENQ"/>
<name>A0A813G6I5_POLGL</name>
<feature type="compositionally biased region" description="Basic and acidic residues" evidence="1">
    <location>
        <begin position="735"/>
        <end position="758"/>
    </location>
</feature>
<feature type="compositionally biased region" description="Low complexity" evidence="1">
    <location>
        <begin position="370"/>
        <end position="380"/>
    </location>
</feature>
<evidence type="ECO:0000256" key="1">
    <source>
        <dbReference type="SAM" id="MobiDB-lite"/>
    </source>
</evidence>
<sequence length="801" mass="84800">RDGRSERGSFSRARESSGPYGSQGAPSQASASARDLEAFLAGGPVDERAGEAFRGCDFQVQQAVMERGSLQGARNPSALLLSRIQDAEKTGRTDRRGGHPAAGGPAHFDPRGGSGGGWGGPSVEDVEDFLRQNSVDDRAADAFRSAAPQAQGAVMERGDLRSAKNPSAALLARLRDAQSGGGGGHGGGGGGGHMGRRLEDFLHASGVDEMAAAALKACHPEVQMAVIEKQSVGAARNPSSALLARIRDEKQAAAAAGHPGGAPSAHGSHGSWEAPHAGQFHQQRSLGEHIEDFLVASGVDGHAADALRESPAGQQEAVLAIGDLKSARNPSAVLLARLRDTTPRSSAGPPGHQGGHHDPHHAPHHHAQQHHAPPFAVPHVGYPPLGRDLHGDLEHFLAEQQIDEMAAEALRDCPPEVLVVVLERGVAGARNPSSALLARIREVRAEVGHRSGFGQGPADPHGGRAWPEDDLFRRVEEFLSGGLADERSQDVLRGCAPHVQEEVVARGGLGGTRNPSAVLLSRIRDAEGGDPARKGAGKGPPPPQQVAYEAPPPFFGVSQRPRRGPSPREVEDFLDYYRIDRESAESFMACHPEVQQEIMDHGLEGARNPSSALLARIRDLGDRQPRSAPSRNVYGAAPHHQAPRAAHGYGEHEDYGVQDYGGGEEAAYGAAHGGHAPGRHPAEVVEEFLRQNPVDEKATEALVTCPEHVQLTVVDRGSLTNTRNPSASLLARIRDAQAGARREEPRSDRGDPRGRPAETVEGFLMEHPVDARAAEDLRNCSFEVQQLVLKQGIKGARNPGP</sequence>
<feature type="region of interest" description="Disordered" evidence="1">
    <location>
        <begin position="527"/>
        <end position="548"/>
    </location>
</feature>
<organism evidence="2 3">
    <name type="scientific">Polarella glacialis</name>
    <name type="common">Dinoflagellate</name>
    <dbReference type="NCBI Taxonomy" id="89957"/>
    <lineage>
        <taxon>Eukaryota</taxon>
        <taxon>Sar</taxon>
        <taxon>Alveolata</taxon>
        <taxon>Dinophyceae</taxon>
        <taxon>Suessiales</taxon>
        <taxon>Suessiaceae</taxon>
        <taxon>Polarella</taxon>
    </lineage>
</organism>
<feature type="non-terminal residue" evidence="2">
    <location>
        <position position="1"/>
    </location>
</feature>
<comment type="caution">
    <text evidence="2">The sequence shown here is derived from an EMBL/GenBank/DDBJ whole genome shotgun (WGS) entry which is preliminary data.</text>
</comment>
<feature type="region of interest" description="Disordered" evidence="1">
    <location>
        <begin position="84"/>
        <end position="124"/>
    </location>
</feature>
<reference evidence="2" key="1">
    <citation type="submission" date="2021-02" db="EMBL/GenBank/DDBJ databases">
        <authorList>
            <person name="Dougan E. K."/>
            <person name="Rhodes N."/>
            <person name="Thang M."/>
            <person name="Chan C."/>
        </authorList>
    </citation>
    <scope>NUCLEOTIDE SEQUENCE</scope>
</reference>
<dbReference type="OrthoDB" id="436974at2759"/>